<dbReference type="RefSeq" id="WP_116854369.1">
    <property type="nucleotide sequence ID" value="NZ_QTJV01000006.1"/>
</dbReference>
<keyword evidence="2" id="KW-0238">DNA-binding</keyword>
<protein>
    <submittedName>
        <fullName evidence="5">Transcriptional regulator</fullName>
    </submittedName>
</protein>
<gene>
    <name evidence="5" type="ORF">DXN04_15905</name>
</gene>
<accession>A0A3E1NZX1</accession>
<dbReference type="AlphaFoldDB" id="A0A3E1NZX1"/>
<reference evidence="5 6" key="1">
    <citation type="submission" date="2018-08" db="EMBL/GenBank/DDBJ databases">
        <title>Chitinophaga sp. K20C18050901, a novel bacterium isolated from forest soil.</title>
        <authorList>
            <person name="Wang C."/>
        </authorList>
    </citation>
    <scope>NUCLEOTIDE SEQUENCE [LARGE SCALE GENOMIC DNA]</scope>
    <source>
        <strain evidence="5 6">K20C18050901</strain>
    </source>
</reference>
<dbReference type="SUPFAM" id="SSF46785">
    <property type="entry name" value="Winged helix' DNA-binding domain"/>
    <property type="match status" value="1"/>
</dbReference>
<evidence type="ECO:0000256" key="2">
    <source>
        <dbReference type="ARBA" id="ARBA00023125"/>
    </source>
</evidence>
<evidence type="ECO:0000313" key="6">
    <source>
        <dbReference type="Proteomes" id="UP000261174"/>
    </source>
</evidence>
<keyword evidence="1" id="KW-0805">Transcription regulation</keyword>
<dbReference type="EMBL" id="QTJV01000006">
    <property type="protein sequence ID" value="RFM33445.1"/>
    <property type="molecule type" value="Genomic_DNA"/>
</dbReference>
<dbReference type="OrthoDB" id="2619345at2"/>
<evidence type="ECO:0000313" key="5">
    <source>
        <dbReference type="EMBL" id="RFM33445.1"/>
    </source>
</evidence>
<dbReference type="GO" id="GO:0003677">
    <property type="term" value="F:DNA binding"/>
    <property type="evidence" value="ECO:0007669"/>
    <property type="project" value="UniProtKB-KW"/>
</dbReference>
<dbReference type="Gene3D" id="1.10.10.10">
    <property type="entry name" value="Winged helix-like DNA-binding domain superfamily/Winged helix DNA-binding domain"/>
    <property type="match status" value="1"/>
</dbReference>
<name>A0A3E1NZX1_9BACT</name>
<dbReference type="Pfam" id="PF01638">
    <property type="entry name" value="HxlR"/>
    <property type="match status" value="1"/>
</dbReference>
<proteinExistence type="predicted"/>
<keyword evidence="6" id="KW-1185">Reference proteome</keyword>
<dbReference type="PROSITE" id="PS51118">
    <property type="entry name" value="HTH_HXLR"/>
    <property type="match status" value="1"/>
</dbReference>
<evidence type="ECO:0000256" key="3">
    <source>
        <dbReference type="ARBA" id="ARBA00023163"/>
    </source>
</evidence>
<feature type="domain" description="HTH hxlR-type" evidence="4">
    <location>
        <begin position="10"/>
        <end position="113"/>
    </location>
</feature>
<dbReference type="InterPro" id="IPR002577">
    <property type="entry name" value="HTH_HxlR"/>
</dbReference>
<dbReference type="InterPro" id="IPR036388">
    <property type="entry name" value="WH-like_DNA-bd_sf"/>
</dbReference>
<keyword evidence="3" id="KW-0804">Transcription</keyword>
<evidence type="ECO:0000259" key="4">
    <source>
        <dbReference type="PROSITE" id="PS51118"/>
    </source>
</evidence>
<sequence length="119" mass="13848">MENRHISEECKRHFKAIRDTQEILSGKWKMLIMAMLGTGKKRYLELQRLLEGIGPKMLSKELQDLEINGLISRTVMQTKPVTVEYALTDYGRSLKPIMDDMATWGKSHRDRVIKDLTNQ</sequence>
<dbReference type="InterPro" id="IPR036390">
    <property type="entry name" value="WH_DNA-bd_sf"/>
</dbReference>
<organism evidence="5 6">
    <name type="scientific">Chitinophaga silvisoli</name>
    <dbReference type="NCBI Taxonomy" id="2291814"/>
    <lineage>
        <taxon>Bacteria</taxon>
        <taxon>Pseudomonadati</taxon>
        <taxon>Bacteroidota</taxon>
        <taxon>Chitinophagia</taxon>
        <taxon>Chitinophagales</taxon>
        <taxon>Chitinophagaceae</taxon>
        <taxon>Chitinophaga</taxon>
    </lineage>
</organism>
<evidence type="ECO:0000256" key="1">
    <source>
        <dbReference type="ARBA" id="ARBA00023015"/>
    </source>
</evidence>
<dbReference type="PANTHER" id="PTHR33204">
    <property type="entry name" value="TRANSCRIPTIONAL REGULATOR, MARR FAMILY"/>
    <property type="match status" value="1"/>
</dbReference>
<dbReference type="Proteomes" id="UP000261174">
    <property type="component" value="Unassembled WGS sequence"/>
</dbReference>
<comment type="caution">
    <text evidence="5">The sequence shown here is derived from an EMBL/GenBank/DDBJ whole genome shotgun (WGS) entry which is preliminary data.</text>
</comment>